<dbReference type="PROSITE" id="PS51898">
    <property type="entry name" value="TYR_RECOMBINASE"/>
    <property type="match status" value="1"/>
</dbReference>
<dbReference type="InterPro" id="IPR011010">
    <property type="entry name" value="DNA_brk_join_enz"/>
</dbReference>
<dbReference type="Gene3D" id="1.10.150.130">
    <property type="match status" value="1"/>
</dbReference>
<evidence type="ECO:0000256" key="3">
    <source>
        <dbReference type="ARBA" id="ARBA00023125"/>
    </source>
</evidence>
<keyword evidence="2" id="KW-0229">DNA integration</keyword>
<evidence type="ECO:0000256" key="1">
    <source>
        <dbReference type="ARBA" id="ARBA00008857"/>
    </source>
</evidence>
<dbReference type="PANTHER" id="PTHR30629:SF2">
    <property type="entry name" value="PROPHAGE INTEGRASE INTS-RELATED"/>
    <property type="match status" value="1"/>
</dbReference>
<sequence>MRKVITNRLLETVKPTAKRQDIRDTSFPGFSVRVTSSGRKTFYLAYRWGLEQRHPALGVYPIVSLAKAREKAVEILRLVDDGVDPQARRRRAVTDVQAAVADFIRSYAKPRNKSWREAERILMRELVVPYGPRDVRSITKADILDVVDEASERGALYQANRIHAHTRKFLNWCAQRGIIEANPILGIAAPSRERARDRVLSEDEIARIVKAATAEPFPFGPFVLMLLATAQRRGELAEMRWSQIDRDAALWEIPAHLAKNGKPNTVPLSPFALRALDAVPRFENCDLVFWPVIPRARPASLPRSKPRSWDTLRGWTGCLPPSATTAPPN</sequence>
<dbReference type="Pfam" id="PF00589">
    <property type="entry name" value="Phage_integrase"/>
    <property type="match status" value="1"/>
</dbReference>
<name>A0ABX0TQ06_9SPHN</name>
<dbReference type="Gene3D" id="3.30.160.390">
    <property type="entry name" value="Integrase, DNA-binding domain"/>
    <property type="match status" value="1"/>
</dbReference>
<organism evidence="6 7">
    <name type="scientific">Sphingomonas vulcanisoli</name>
    <dbReference type="NCBI Taxonomy" id="1658060"/>
    <lineage>
        <taxon>Bacteria</taxon>
        <taxon>Pseudomonadati</taxon>
        <taxon>Pseudomonadota</taxon>
        <taxon>Alphaproteobacteria</taxon>
        <taxon>Sphingomonadales</taxon>
        <taxon>Sphingomonadaceae</taxon>
        <taxon>Sphingomonas</taxon>
    </lineage>
</organism>
<protein>
    <recommendedName>
        <fullName evidence="5">Tyr recombinase domain-containing protein</fullName>
    </recommendedName>
</protein>
<dbReference type="EMBL" id="JAAOZC010000002">
    <property type="protein sequence ID" value="NIJ07618.1"/>
    <property type="molecule type" value="Genomic_DNA"/>
</dbReference>
<comment type="similarity">
    <text evidence="1">Belongs to the 'phage' integrase family.</text>
</comment>
<dbReference type="InterPro" id="IPR013762">
    <property type="entry name" value="Integrase-like_cat_sf"/>
</dbReference>
<evidence type="ECO:0000256" key="4">
    <source>
        <dbReference type="ARBA" id="ARBA00023172"/>
    </source>
</evidence>
<dbReference type="SUPFAM" id="SSF56349">
    <property type="entry name" value="DNA breaking-rejoining enzymes"/>
    <property type="match status" value="1"/>
</dbReference>
<dbReference type="Gene3D" id="1.10.443.10">
    <property type="entry name" value="Intergrase catalytic core"/>
    <property type="match status" value="1"/>
</dbReference>
<accession>A0ABX0TQ06</accession>
<keyword evidence="7" id="KW-1185">Reference proteome</keyword>
<evidence type="ECO:0000256" key="2">
    <source>
        <dbReference type="ARBA" id="ARBA00022908"/>
    </source>
</evidence>
<dbReference type="Pfam" id="PF13356">
    <property type="entry name" value="Arm-DNA-bind_3"/>
    <property type="match status" value="1"/>
</dbReference>
<keyword evidence="4" id="KW-0233">DNA recombination</keyword>
<dbReference type="RefSeq" id="WP_167072468.1">
    <property type="nucleotide sequence ID" value="NZ_JAAOZC010000002.1"/>
</dbReference>
<dbReference type="InterPro" id="IPR025166">
    <property type="entry name" value="Integrase_DNA_bind_dom"/>
</dbReference>
<evidence type="ECO:0000313" key="7">
    <source>
        <dbReference type="Proteomes" id="UP000727456"/>
    </source>
</evidence>
<comment type="caution">
    <text evidence="6">The sequence shown here is derived from an EMBL/GenBank/DDBJ whole genome shotgun (WGS) entry which is preliminary data.</text>
</comment>
<dbReference type="Proteomes" id="UP000727456">
    <property type="component" value="Unassembled WGS sequence"/>
</dbReference>
<dbReference type="InterPro" id="IPR053876">
    <property type="entry name" value="Phage_int_M"/>
</dbReference>
<evidence type="ECO:0000313" key="6">
    <source>
        <dbReference type="EMBL" id="NIJ07618.1"/>
    </source>
</evidence>
<dbReference type="InterPro" id="IPR038488">
    <property type="entry name" value="Integrase_DNA-bd_sf"/>
</dbReference>
<feature type="domain" description="Tyr recombinase" evidence="5">
    <location>
        <begin position="195"/>
        <end position="329"/>
    </location>
</feature>
<gene>
    <name evidence="6" type="ORF">FHS31_001214</name>
</gene>
<reference evidence="6 7" key="1">
    <citation type="submission" date="2020-03" db="EMBL/GenBank/DDBJ databases">
        <title>Genomic Encyclopedia of Type Strains, Phase III (KMG-III): the genomes of soil and plant-associated and newly described type strains.</title>
        <authorList>
            <person name="Whitman W."/>
        </authorList>
    </citation>
    <scope>NUCLEOTIDE SEQUENCE [LARGE SCALE GENOMIC DNA]</scope>
    <source>
        <strain evidence="6 7">CECT 8804</strain>
    </source>
</reference>
<dbReference type="InterPro" id="IPR010998">
    <property type="entry name" value="Integrase_recombinase_N"/>
</dbReference>
<keyword evidence="3" id="KW-0238">DNA-binding</keyword>
<dbReference type="InterPro" id="IPR002104">
    <property type="entry name" value="Integrase_catalytic"/>
</dbReference>
<evidence type="ECO:0000259" key="5">
    <source>
        <dbReference type="PROSITE" id="PS51898"/>
    </source>
</evidence>
<dbReference type="PANTHER" id="PTHR30629">
    <property type="entry name" value="PROPHAGE INTEGRASE"/>
    <property type="match status" value="1"/>
</dbReference>
<dbReference type="InterPro" id="IPR050808">
    <property type="entry name" value="Phage_Integrase"/>
</dbReference>
<proteinExistence type="inferred from homology"/>
<dbReference type="Pfam" id="PF22022">
    <property type="entry name" value="Phage_int_M"/>
    <property type="match status" value="1"/>
</dbReference>